<dbReference type="SUPFAM" id="SSF50494">
    <property type="entry name" value="Trypsin-like serine proteases"/>
    <property type="match status" value="1"/>
</dbReference>
<evidence type="ECO:0008006" key="3">
    <source>
        <dbReference type="Google" id="ProtNLM"/>
    </source>
</evidence>
<protein>
    <recommendedName>
        <fullName evidence="3">Peptidase S1 domain-containing protein</fullName>
    </recommendedName>
</protein>
<evidence type="ECO:0000313" key="2">
    <source>
        <dbReference type="Proteomes" id="UP000027265"/>
    </source>
</evidence>
<name>A0A067PE02_9AGAM</name>
<reference evidence="2" key="1">
    <citation type="journal article" date="2014" name="Proc. Natl. Acad. Sci. U.S.A.">
        <title>Extensive sampling of basidiomycete genomes demonstrates inadequacy of the white-rot/brown-rot paradigm for wood decay fungi.</title>
        <authorList>
            <person name="Riley R."/>
            <person name="Salamov A.A."/>
            <person name="Brown D.W."/>
            <person name="Nagy L.G."/>
            <person name="Floudas D."/>
            <person name="Held B.W."/>
            <person name="Levasseur A."/>
            <person name="Lombard V."/>
            <person name="Morin E."/>
            <person name="Otillar R."/>
            <person name="Lindquist E.A."/>
            <person name="Sun H."/>
            <person name="LaButti K.M."/>
            <person name="Schmutz J."/>
            <person name="Jabbour D."/>
            <person name="Luo H."/>
            <person name="Baker S.E."/>
            <person name="Pisabarro A.G."/>
            <person name="Walton J.D."/>
            <person name="Blanchette R.A."/>
            <person name="Henrissat B."/>
            <person name="Martin F."/>
            <person name="Cullen D."/>
            <person name="Hibbett D.S."/>
            <person name="Grigoriev I.V."/>
        </authorList>
    </citation>
    <scope>NUCLEOTIDE SEQUENCE [LARGE SCALE GENOMIC DNA]</scope>
    <source>
        <strain evidence="2">MUCL 33604</strain>
    </source>
</reference>
<dbReference type="InParanoid" id="A0A067PE02"/>
<dbReference type="InterPro" id="IPR009003">
    <property type="entry name" value="Peptidase_S1_PA"/>
</dbReference>
<dbReference type="EMBL" id="KL197742">
    <property type="protein sequence ID" value="KDQ52060.1"/>
    <property type="molecule type" value="Genomic_DNA"/>
</dbReference>
<sequence>MHHFPRRNPPTNAPYVPSDVEARNYYYGLLSKPRFIARSSPDVWIKPSGPEAYLQPKQLTPLGAHLLNEVWEKTVGPAMDRYLQGKGVQSTSMNPLRIGIVGQSSPPAVIFIGVNPGTLSHELGIEVAVHCRSILVRNGIDDVHVEIRESKFTRAALMYKPAISANPATVVRESFSTSLGLPICNEKTSNFEGTGGFFFIDPAKPGILYLLTTRHVLFHPDNDQNELYDFYDGTGAPRRNVMMLGEAAFKARLRDIEAAIRVNQIIIDQLNMRLVLVKKVGDEDDATAQRKAVKYKIDKAIEAIEAFERLLSEVIRDWQKDENRVIGHVVLSPPIGLDDGDDGFTDDWAVVEMHPDKIAGLNFIGNAIDLSYVQVNDLVTWMCPHPANPSSLQYQGDPLLQCFGTVSDQEMFRPDPKNKDHDNDSAIMVLKNGNTSKLTIGRLNTICAFVREYINGVAGEMSKEVSVLPRDSTSGPFSAPGDSGSVVIDTVGRICGIITGGDGAADDFDCTFITSINFLVKRLAVFGIEANIFPLPTDLYSCPQHLPPPRSASSSVARL</sequence>
<dbReference type="STRING" id="933084.A0A067PE02"/>
<organism evidence="1 2">
    <name type="scientific">Jaapia argillacea MUCL 33604</name>
    <dbReference type="NCBI Taxonomy" id="933084"/>
    <lineage>
        <taxon>Eukaryota</taxon>
        <taxon>Fungi</taxon>
        <taxon>Dikarya</taxon>
        <taxon>Basidiomycota</taxon>
        <taxon>Agaricomycotina</taxon>
        <taxon>Agaricomycetes</taxon>
        <taxon>Agaricomycetidae</taxon>
        <taxon>Jaapiales</taxon>
        <taxon>Jaapiaceae</taxon>
        <taxon>Jaapia</taxon>
    </lineage>
</organism>
<dbReference type="AlphaFoldDB" id="A0A067PE02"/>
<dbReference type="OrthoDB" id="5424209at2759"/>
<accession>A0A067PE02</accession>
<dbReference type="Proteomes" id="UP000027265">
    <property type="component" value="Unassembled WGS sequence"/>
</dbReference>
<evidence type="ECO:0000313" key="1">
    <source>
        <dbReference type="EMBL" id="KDQ52060.1"/>
    </source>
</evidence>
<gene>
    <name evidence="1" type="ORF">JAAARDRAFT_139278</name>
</gene>
<dbReference type="HOGENOM" id="CLU_024804_0_0_1"/>
<proteinExistence type="predicted"/>
<keyword evidence="2" id="KW-1185">Reference proteome</keyword>